<organism evidence="2 3">
    <name type="scientific">Heligmosomoides polygyrus</name>
    <name type="common">Parasitic roundworm</name>
    <dbReference type="NCBI Taxonomy" id="6339"/>
    <lineage>
        <taxon>Eukaryota</taxon>
        <taxon>Metazoa</taxon>
        <taxon>Ecdysozoa</taxon>
        <taxon>Nematoda</taxon>
        <taxon>Chromadorea</taxon>
        <taxon>Rhabditida</taxon>
        <taxon>Rhabditina</taxon>
        <taxon>Rhabditomorpha</taxon>
        <taxon>Strongyloidea</taxon>
        <taxon>Heligmosomidae</taxon>
        <taxon>Heligmosomoides</taxon>
    </lineage>
</organism>
<reference evidence="3" key="2">
    <citation type="submission" date="2019-09" db="UniProtKB">
        <authorList>
            <consortium name="WormBaseParasite"/>
        </authorList>
    </citation>
    <scope>IDENTIFICATION</scope>
</reference>
<dbReference type="EMBL" id="UZAH01027357">
    <property type="protein sequence ID" value="VDO90941.1"/>
    <property type="molecule type" value="Genomic_DNA"/>
</dbReference>
<protein>
    <submittedName>
        <fullName evidence="3">Cytochrome b5 heme-binding domain-containing protein</fullName>
    </submittedName>
</protein>
<dbReference type="OrthoDB" id="260519at2759"/>
<dbReference type="InterPro" id="IPR036400">
    <property type="entry name" value="Cyt_B5-like_heme/steroid_sf"/>
</dbReference>
<accession>A0A3P7YTP9</accession>
<gene>
    <name evidence="1" type="ORF">HPBE_LOCUS12106</name>
</gene>
<evidence type="ECO:0000313" key="2">
    <source>
        <dbReference type="Proteomes" id="UP000050761"/>
    </source>
</evidence>
<dbReference type="Proteomes" id="UP000050761">
    <property type="component" value="Unassembled WGS sequence"/>
</dbReference>
<dbReference type="SUPFAM" id="SSF55856">
    <property type="entry name" value="Cytochrome b5-like heme/steroid binding domain"/>
    <property type="match status" value="1"/>
</dbReference>
<dbReference type="AlphaFoldDB" id="A0A183FV22"/>
<dbReference type="WBParaSite" id="HPBE_0001210501-mRNA-1">
    <property type="protein sequence ID" value="HPBE_0001210501-mRNA-1"/>
    <property type="gene ID" value="HPBE_0001210501"/>
</dbReference>
<dbReference type="Gene3D" id="3.10.120.10">
    <property type="entry name" value="Cytochrome b5-like heme/steroid binding domain"/>
    <property type="match status" value="1"/>
</dbReference>
<evidence type="ECO:0000313" key="3">
    <source>
        <dbReference type="WBParaSite" id="HPBE_0001210501-mRNA-1"/>
    </source>
</evidence>
<keyword evidence="2" id="KW-1185">Reference proteome</keyword>
<accession>A0A183FV22</accession>
<proteinExistence type="predicted"/>
<name>A0A183FV22_HELPZ</name>
<sequence length="131" mass="14155">MPEELREISMTEITFLVNIPEVFKKDATASFEDVGHSKDAREMTKDYLTGTLKGDAATTPSVKAAAAGDGRGSSLCAKWKEIISSPTWSNFHIPTTIGIIVFFSLQGDHEGLGLIGLVLLPLSSSWKVTMP</sequence>
<reference evidence="1 2" key="1">
    <citation type="submission" date="2018-11" db="EMBL/GenBank/DDBJ databases">
        <authorList>
            <consortium name="Pathogen Informatics"/>
        </authorList>
    </citation>
    <scope>NUCLEOTIDE SEQUENCE [LARGE SCALE GENOMIC DNA]</scope>
</reference>
<evidence type="ECO:0000313" key="1">
    <source>
        <dbReference type="EMBL" id="VDO90941.1"/>
    </source>
</evidence>